<dbReference type="EMBL" id="JABFAD010000004">
    <property type="protein sequence ID" value="MBA0795760.1"/>
    <property type="molecule type" value="Genomic_DNA"/>
</dbReference>
<keyword evidence="2" id="KW-1185">Reference proteome</keyword>
<evidence type="ECO:0000313" key="1">
    <source>
        <dbReference type="EMBL" id="MBA0795760.1"/>
    </source>
</evidence>
<comment type="caution">
    <text evidence="1">The sequence shown here is derived from an EMBL/GenBank/DDBJ whole genome shotgun (WGS) entry which is preliminary data.</text>
</comment>
<name>A0A7J9GDX2_9ROSI</name>
<protein>
    <submittedName>
        <fullName evidence="1">Uncharacterized protein</fullName>
    </submittedName>
</protein>
<gene>
    <name evidence="1" type="ORF">Gohar_006596</name>
</gene>
<accession>A0A7J9GDX2</accession>
<organism evidence="1 2">
    <name type="scientific">Gossypium harknessii</name>
    <dbReference type="NCBI Taxonomy" id="34285"/>
    <lineage>
        <taxon>Eukaryota</taxon>
        <taxon>Viridiplantae</taxon>
        <taxon>Streptophyta</taxon>
        <taxon>Embryophyta</taxon>
        <taxon>Tracheophyta</taxon>
        <taxon>Spermatophyta</taxon>
        <taxon>Magnoliopsida</taxon>
        <taxon>eudicotyledons</taxon>
        <taxon>Gunneridae</taxon>
        <taxon>Pentapetalae</taxon>
        <taxon>rosids</taxon>
        <taxon>malvids</taxon>
        <taxon>Malvales</taxon>
        <taxon>Malvaceae</taxon>
        <taxon>Malvoideae</taxon>
        <taxon>Gossypium</taxon>
    </lineage>
</organism>
<proteinExistence type="predicted"/>
<dbReference type="Proteomes" id="UP000593560">
    <property type="component" value="Unassembled WGS sequence"/>
</dbReference>
<evidence type="ECO:0000313" key="2">
    <source>
        <dbReference type="Proteomes" id="UP000593560"/>
    </source>
</evidence>
<sequence>MPDLSRNLVYLRWQHYTGRYVRGGKTK</sequence>
<dbReference type="AlphaFoldDB" id="A0A7J9GDX2"/>
<reference evidence="1 2" key="1">
    <citation type="journal article" date="2019" name="Genome Biol. Evol.">
        <title>Insights into the evolution of the New World diploid cottons (Gossypium, subgenus Houzingenia) based on genome sequencing.</title>
        <authorList>
            <person name="Grover C.E."/>
            <person name="Arick M.A. 2nd"/>
            <person name="Thrash A."/>
            <person name="Conover J.L."/>
            <person name="Sanders W.S."/>
            <person name="Peterson D.G."/>
            <person name="Frelichowski J.E."/>
            <person name="Scheffler J.A."/>
            <person name="Scheffler B.E."/>
            <person name="Wendel J.F."/>
        </authorList>
    </citation>
    <scope>NUCLEOTIDE SEQUENCE [LARGE SCALE GENOMIC DNA]</scope>
    <source>
        <strain evidence="1">0</strain>
        <tissue evidence="1">Leaf</tissue>
    </source>
</reference>